<keyword evidence="4" id="KW-1185">Reference proteome</keyword>
<dbReference type="AlphaFoldDB" id="A0A1W0WVP2"/>
<reference evidence="4" key="1">
    <citation type="submission" date="2017-01" db="EMBL/GenBank/DDBJ databases">
        <title>Comparative genomics of anhydrobiosis in the tardigrade Hypsibius dujardini.</title>
        <authorList>
            <person name="Yoshida Y."/>
            <person name="Koutsovoulos G."/>
            <person name="Laetsch D."/>
            <person name="Stevens L."/>
            <person name="Kumar S."/>
            <person name="Horikawa D."/>
            <person name="Ishino K."/>
            <person name="Komine S."/>
            <person name="Tomita M."/>
            <person name="Blaxter M."/>
            <person name="Arakawa K."/>
        </authorList>
    </citation>
    <scope>NUCLEOTIDE SEQUENCE [LARGE SCALE GENOMIC DNA]</scope>
    <source>
        <strain evidence="4">Z151</strain>
    </source>
</reference>
<feature type="coiled-coil region" evidence="1">
    <location>
        <begin position="157"/>
        <end position="212"/>
    </location>
</feature>
<dbReference type="PANTHER" id="PTHR31432:SF0">
    <property type="entry name" value="INTRAFLAGELLAR TRANSPORT PROTEIN 74 HOMOLOG"/>
    <property type="match status" value="1"/>
</dbReference>
<feature type="region of interest" description="Disordered" evidence="2">
    <location>
        <begin position="1"/>
        <end position="79"/>
    </location>
</feature>
<feature type="compositionally biased region" description="Basic and acidic residues" evidence="2">
    <location>
        <begin position="293"/>
        <end position="306"/>
    </location>
</feature>
<protein>
    <submittedName>
        <fullName evidence="3">Intraflagellar transport protein 74-like protein</fullName>
    </submittedName>
</protein>
<evidence type="ECO:0000256" key="1">
    <source>
        <dbReference type="SAM" id="Coils"/>
    </source>
</evidence>
<keyword evidence="1" id="KW-0175">Coiled coil</keyword>
<evidence type="ECO:0000256" key="2">
    <source>
        <dbReference type="SAM" id="MobiDB-lite"/>
    </source>
</evidence>
<dbReference type="GO" id="GO:0005929">
    <property type="term" value="C:cilium"/>
    <property type="evidence" value="ECO:0007669"/>
    <property type="project" value="TreeGrafter"/>
</dbReference>
<feature type="compositionally biased region" description="Low complexity" evidence="2">
    <location>
        <begin position="26"/>
        <end position="44"/>
    </location>
</feature>
<dbReference type="EMBL" id="MTYJ01000041">
    <property type="protein sequence ID" value="OQV19250.1"/>
    <property type="molecule type" value="Genomic_DNA"/>
</dbReference>
<evidence type="ECO:0000313" key="3">
    <source>
        <dbReference type="EMBL" id="OQV19250.1"/>
    </source>
</evidence>
<dbReference type="Gene3D" id="1.10.287.1490">
    <property type="match status" value="1"/>
</dbReference>
<organism evidence="3 4">
    <name type="scientific">Hypsibius exemplaris</name>
    <name type="common">Freshwater tardigrade</name>
    <dbReference type="NCBI Taxonomy" id="2072580"/>
    <lineage>
        <taxon>Eukaryota</taxon>
        <taxon>Metazoa</taxon>
        <taxon>Ecdysozoa</taxon>
        <taxon>Tardigrada</taxon>
        <taxon>Eutardigrada</taxon>
        <taxon>Parachela</taxon>
        <taxon>Hypsibioidea</taxon>
        <taxon>Hypsibiidae</taxon>
        <taxon>Hypsibius</taxon>
    </lineage>
</organism>
<feature type="region of interest" description="Disordered" evidence="2">
    <location>
        <begin position="282"/>
        <end position="306"/>
    </location>
</feature>
<evidence type="ECO:0000313" key="4">
    <source>
        <dbReference type="Proteomes" id="UP000192578"/>
    </source>
</evidence>
<feature type="coiled-coil region" evidence="1">
    <location>
        <begin position="475"/>
        <end position="513"/>
    </location>
</feature>
<sequence length="575" mass="64518">MSATGRPPSARPGSSVQPAAARPGTASRLAAQAAASSKAPSTAARPGTGRGSGAAVTTGPSERLRTARGLQSAKGRPRIRNTRDRAYFIGALRSKLADIINETNRLRNESKEFAALRELSATTHGEYQALAKTVADLRGTQHDYEAMLESVAKGVTNDDLHAEIEDLQQQNGFLTAEVQELLNERESREGQLKKLQDRTKKYETAGEALLREMSEEDQVRYREMQRELEEQTVVEERLLSDYEAIRNGERAKLEEELMFSPLKKEAAQVYGRLRDLQSTLDDLKAQTGQSPEQEQRRLMEKTKSENAEIAALERQSVTLRDVLETMQQQLGGRDASASHTGQRDDDRQHFLATYRNQYEQLSKDVDKLQGENLRSLDQLSKNVQALNELPITTEADLLKSGQQLRSTVAQVKQDQRMRGDLLQMNVEERSRELRKLESLLETLTTEKATRQADIVKWENASKSGMNLPAILAKQNQEKKEELLGLERKYKSMKDALDKAVGELQRRQTALEKNPSHQKINAAELQLQQISAQTFEAEEAATESLADTSYENQKVAVLQKAKQINDILQRLAQLDN</sequence>
<dbReference type="InterPro" id="IPR029602">
    <property type="entry name" value="IFT74"/>
</dbReference>
<dbReference type="GO" id="GO:0030992">
    <property type="term" value="C:intraciliary transport particle B"/>
    <property type="evidence" value="ECO:0007669"/>
    <property type="project" value="InterPro"/>
</dbReference>
<dbReference type="PANTHER" id="PTHR31432">
    <property type="entry name" value="INTRAFLAGELLAR TRANSPORT PROTEIN 74 HOMOLOG"/>
    <property type="match status" value="1"/>
</dbReference>
<dbReference type="GO" id="GO:0048487">
    <property type="term" value="F:beta-tubulin binding"/>
    <property type="evidence" value="ECO:0007669"/>
    <property type="project" value="InterPro"/>
</dbReference>
<dbReference type="OrthoDB" id="444379at2759"/>
<proteinExistence type="predicted"/>
<name>A0A1W0WVP2_HYPEX</name>
<feature type="compositionally biased region" description="Polar residues" evidence="2">
    <location>
        <begin position="282"/>
        <end position="292"/>
    </location>
</feature>
<gene>
    <name evidence="3" type="ORF">BV898_06673</name>
</gene>
<comment type="caution">
    <text evidence="3">The sequence shown here is derived from an EMBL/GenBank/DDBJ whole genome shotgun (WGS) entry which is preliminary data.</text>
</comment>
<dbReference type="GO" id="GO:0035735">
    <property type="term" value="P:intraciliary transport involved in cilium assembly"/>
    <property type="evidence" value="ECO:0007669"/>
    <property type="project" value="TreeGrafter"/>
</dbReference>
<accession>A0A1W0WVP2</accession>
<dbReference type="Proteomes" id="UP000192578">
    <property type="component" value="Unassembled WGS sequence"/>
</dbReference>